<accession>A0A4T2C6C5</accession>
<feature type="compositionally biased region" description="Basic residues" evidence="5">
    <location>
        <begin position="360"/>
        <end position="369"/>
    </location>
</feature>
<evidence type="ECO:0000256" key="3">
    <source>
        <dbReference type="ARBA" id="ARBA00023125"/>
    </source>
</evidence>
<proteinExistence type="inferred from homology"/>
<dbReference type="GO" id="GO:0003700">
    <property type="term" value="F:DNA-binding transcription factor activity"/>
    <property type="evidence" value="ECO:0007669"/>
    <property type="project" value="TreeGrafter"/>
</dbReference>
<feature type="region of interest" description="Disordered" evidence="5">
    <location>
        <begin position="316"/>
        <end position="369"/>
    </location>
</feature>
<dbReference type="AlphaFoldDB" id="A0A4T2C6C5"/>
<gene>
    <name evidence="7" type="ORF">D4765_04505</name>
</gene>
<sequence>MPSFFAAVSGFIVWGDFCAVMRPAYPEALSGNIARRVARGKYRLAKFERCRVRGDKMIGAGMSDNPFDEVPPFRIAFAVGVTVTKWTRLWQERHPDVPLSVFRSEPGLQTAVLGAGVADDDVIAEVSADVSFVRLPIDAEALSVINLYQEVQVVMVSRDHAVAAVDEVTVSDLADEHLLQNPDDVPEWRDVAAELQDGSRRPLRGIQSLDDAVEQVAAGVGVVIVPQSLARMHTRKDVVYRPVTDVAETQIALAWVAGNPSPQVAEFIGIVRGRSATSSRDALDTTAVISGGRDGEQGQVAVKKIGPVAKAKAKARAAQAAEDAAAGKRGSGAGKSGGGASGAAAARKKKQSDQANAAQARRRKFGGKR</sequence>
<evidence type="ECO:0000256" key="5">
    <source>
        <dbReference type="SAM" id="MobiDB-lite"/>
    </source>
</evidence>
<feature type="domain" description="LysR substrate-binding" evidence="6">
    <location>
        <begin position="84"/>
        <end position="273"/>
    </location>
</feature>
<feature type="compositionally biased region" description="Gly residues" evidence="5">
    <location>
        <begin position="329"/>
        <end position="341"/>
    </location>
</feature>
<keyword evidence="2" id="KW-0805">Transcription regulation</keyword>
<evidence type="ECO:0000256" key="2">
    <source>
        <dbReference type="ARBA" id="ARBA00023015"/>
    </source>
</evidence>
<dbReference type="Proteomes" id="UP000306192">
    <property type="component" value="Unassembled WGS sequence"/>
</dbReference>
<evidence type="ECO:0000313" key="7">
    <source>
        <dbReference type="EMBL" id="TIH39339.1"/>
    </source>
</evidence>
<comment type="caution">
    <text evidence="7">The sequence shown here is derived from an EMBL/GenBank/DDBJ whole genome shotgun (WGS) entry which is preliminary data.</text>
</comment>
<keyword evidence="3" id="KW-0238">DNA-binding</keyword>
<evidence type="ECO:0000256" key="1">
    <source>
        <dbReference type="ARBA" id="ARBA00009437"/>
    </source>
</evidence>
<reference evidence="7 8" key="1">
    <citation type="journal article" date="2019" name="Microorganisms">
        <title>Systematic Affiliation and Genome Analysis of Subtercola vilae DB165(T) with Particular Emphasis on Cold Adaptation of an Isolate from a High-Altitude Cold Volcano Lake.</title>
        <authorList>
            <person name="Villalobos A.S."/>
            <person name="Wiese J."/>
            <person name="Imhoff J.F."/>
            <person name="Dorador C."/>
            <person name="Keller A."/>
            <person name="Hentschel U."/>
        </authorList>
    </citation>
    <scope>NUCLEOTIDE SEQUENCE [LARGE SCALE GENOMIC DNA]</scope>
    <source>
        <strain evidence="7 8">DB165</strain>
    </source>
</reference>
<dbReference type="Pfam" id="PF03466">
    <property type="entry name" value="LysR_substrate"/>
    <property type="match status" value="1"/>
</dbReference>
<dbReference type="Gene3D" id="3.40.190.10">
    <property type="entry name" value="Periplasmic binding protein-like II"/>
    <property type="match status" value="2"/>
</dbReference>
<organism evidence="7 8">
    <name type="scientific">Subtercola vilae</name>
    <dbReference type="NCBI Taxonomy" id="2056433"/>
    <lineage>
        <taxon>Bacteria</taxon>
        <taxon>Bacillati</taxon>
        <taxon>Actinomycetota</taxon>
        <taxon>Actinomycetes</taxon>
        <taxon>Micrococcales</taxon>
        <taxon>Microbacteriaceae</taxon>
        <taxon>Subtercola</taxon>
    </lineage>
</organism>
<dbReference type="GO" id="GO:0003677">
    <property type="term" value="F:DNA binding"/>
    <property type="evidence" value="ECO:0007669"/>
    <property type="project" value="UniProtKB-KW"/>
</dbReference>
<dbReference type="GO" id="GO:0032993">
    <property type="term" value="C:protein-DNA complex"/>
    <property type="evidence" value="ECO:0007669"/>
    <property type="project" value="TreeGrafter"/>
</dbReference>
<dbReference type="InterPro" id="IPR005119">
    <property type="entry name" value="LysR_subst-bd"/>
</dbReference>
<keyword evidence="8" id="KW-1185">Reference proteome</keyword>
<dbReference type="SUPFAM" id="SSF53850">
    <property type="entry name" value="Periplasmic binding protein-like II"/>
    <property type="match status" value="1"/>
</dbReference>
<evidence type="ECO:0000256" key="4">
    <source>
        <dbReference type="ARBA" id="ARBA00023163"/>
    </source>
</evidence>
<dbReference type="PANTHER" id="PTHR30346:SF0">
    <property type="entry name" value="HCA OPERON TRANSCRIPTIONAL ACTIVATOR HCAR"/>
    <property type="match status" value="1"/>
</dbReference>
<feature type="compositionally biased region" description="Low complexity" evidence="5">
    <location>
        <begin position="316"/>
        <end position="328"/>
    </location>
</feature>
<dbReference type="PANTHER" id="PTHR30346">
    <property type="entry name" value="TRANSCRIPTIONAL DUAL REGULATOR HCAR-RELATED"/>
    <property type="match status" value="1"/>
</dbReference>
<keyword evidence="4" id="KW-0804">Transcription</keyword>
<evidence type="ECO:0000313" key="8">
    <source>
        <dbReference type="Proteomes" id="UP000306192"/>
    </source>
</evidence>
<evidence type="ECO:0000259" key="6">
    <source>
        <dbReference type="Pfam" id="PF03466"/>
    </source>
</evidence>
<protein>
    <submittedName>
        <fullName evidence="7">LysR family transcriptional regulator</fullName>
    </submittedName>
</protein>
<dbReference type="EMBL" id="QYRT01000006">
    <property type="protein sequence ID" value="TIH39339.1"/>
    <property type="molecule type" value="Genomic_DNA"/>
</dbReference>
<name>A0A4T2C6C5_9MICO</name>
<comment type="similarity">
    <text evidence="1">Belongs to the LysR transcriptional regulatory family.</text>
</comment>